<gene>
    <name evidence="7 8" type="primary">ispD</name>
    <name evidence="8" type="ORF">HBE96_12490</name>
</gene>
<dbReference type="GO" id="GO:0050518">
    <property type="term" value="F:2-C-methyl-D-erythritol 4-phosphate cytidylyltransferase activity"/>
    <property type="evidence" value="ECO:0007669"/>
    <property type="project" value="UniProtKB-UniRule"/>
</dbReference>
<feature type="site" description="Transition state stabilizer" evidence="7">
    <location>
        <position position="23"/>
    </location>
</feature>
<dbReference type="InterPro" id="IPR018294">
    <property type="entry name" value="ISPD_synthase_CS"/>
</dbReference>
<dbReference type="Pfam" id="PF01128">
    <property type="entry name" value="IspD"/>
    <property type="match status" value="1"/>
</dbReference>
<comment type="function">
    <text evidence="7">Catalyzes the formation of 4-diphosphocytidyl-2-C-methyl-D-erythritol from CTP and 2-C-methyl-D-erythritol 4-phosphate (MEP).</text>
</comment>
<sequence length="228" mass="25559">MSKNYAVILAAGKGKRMGAGINKQFLNIKDKPILYYSLNTFSKSSFIDEIILVCAESEIDYCKKQIVEKYNIPKVHSFVAGGKERQDSVLNGLKSIVDCNIVLIHDGARPFVTHKIIEDGIKYAEAYGACACGINSKDTIKVRDSEGFSTDTLDRSKLFCVQTPQCFKYDLIVKCHKKLKQDNVVVTDDTAVAERFGNKVYLYKGSYNNIKITTQEDLGIAEKILQNY</sequence>
<evidence type="ECO:0000313" key="8">
    <source>
        <dbReference type="EMBL" id="NMM63477.1"/>
    </source>
</evidence>
<dbReference type="SUPFAM" id="SSF53448">
    <property type="entry name" value="Nucleotide-diphospho-sugar transferases"/>
    <property type="match status" value="1"/>
</dbReference>
<dbReference type="EMBL" id="JABBNI010000023">
    <property type="protein sequence ID" value="NMM63477.1"/>
    <property type="molecule type" value="Genomic_DNA"/>
</dbReference>
<dbReference type="PANTHER" id="PTHR32125:SF4">
    <property type="entry name" value="2-C-METHYL-D-ERYTHRITOL 4-PHOSPHATE CYTIDYLYLTRANSFERASE, CHLOROPLASTIC"/>
    <property type="match status" value="1"/>
</dbReference>
<evidence type="ECO:0000256" key="3">
    <source>
        <dbReference type="ARBA" id="ARBA00009789"/>
    </source>
</evidence>
<evidence type="ECO:0000256" key="7">
    <source>
        <dbReference type="HAMAP-Rule" id="MF_00108"/>
    </source>
</evidence>
<evidence type="ECO:0000256" key="5">
    <source>
        <dbReference type="ARBA" id="ARBA00022695"/>
    </source>
</evidence>
<evidence type="ECO:0000256" key="1">
    <source>
        <dbReference type="ARBA" id="ARBA00001282"/>
    </source>
</evidence>
<reference evidence="8 9" key="2">
    <citation type="submission" date="2020-06" db="EMBL/GenBank/DDBJ databases">
        <title>Complete Genome Sequence of Clostridium muelleri sp. nov. P21T, an Acid-Alcohol Producing Acetogen Isolated from Old Hay.</title>
        <authorList>
            <person name="Duncan K.E."/>
            <person name="Tanner R.S."/>
        </authorList>
    </citation>
    <scope>NUCLEOTIDE SEQUENCE [LARGE SCALE GENOMIC DNA]</scope>
    <source>
        <strain evidence="8 9">P21</strain>
    </source>
</reference>
<dbReference type="Proteomes" id="UP000537131">
    <property type="component" value="Unassembled WGS sequence"/>
</dbReference>
<comment type="caution">
    <text evidence="8">The sequence shown here is derived from an EMBL/GenBank/DDBJ whole genome shotgun (WGS) entry which is preliminary data.</text>
</comment>
<dbReference type="FunFam" id="3.90.550.10:FF:000003">
    <property type="entry name" value="2-C-methyl-D-erythritol 4-phosphate cytidylyltransferase"/>
    <property type="match status" value="1"/>
</dbReference>
<comment type="pathway">
    <text evidence="2 7">Isoprenoid biosynthesis; isopentenyl diphosphate biosynthesis via DXP pathway; isopentenyl diphosphate from 1-deoxy-D-xylulose 5-phosphate: step 2/6.</text>
</comment>
<dbReference type="InterPro" id="IPR001228">
    <property type="entry name" value="IspD"/>
</dbReference>
<feature type="site" description="Positions MEP for the nucleophilic attack" evidence="7">
    <location>
        <position position="211"/>
    </location>
</feature>
<keyword evidence="9" id="KW-1185">Reference proteome</keyword>
<dbReference type="EC" id="2.7.7.60" evidence="7"/>
<accession>A0A7Y0EI04</accession>
<name>A0A7Y0EI04_9CLOT</name>
<keyword evidence="5 7" id="KW-0548">Nucleotidyltransferase</keyword>
<evidence type="ECO:0000256" key="6">
    <source>
        <dbReference type="ARBA" id="ARBA00023229"/>
    </source>
</evidence>
<dbReference type="InterPro" id="IPR029044">
    <property type="entry name" value="Nucleotide-diphossugar_trans"/>
</dbReference>
<keyword evidence="6 7" id="KW-0414">Isoprene biosynthesis</keyword>
<keyword evidence="4 7" id="KW-0808">Transferase</keyword>
<dbReference type="HAMAP" id="MF_00108">
    <property type="entry name" value="IspD"/>
    <property type="match status" value="1"/>
</dbReference>
<comment type="catalytic activity">
    <reaction evidence="1 7">
        <text>2-C-methyl-D-erythritol 4-phosphate + CTP + H(+) = 4-CDP-2-C-methyl-D-erythritol + diphosphate</text>
        <dbReference type="Rhea" id="RHEA:13429"/>
        <dbReference type="ChEBI" id="CHEBI:15378"/>
        <dbReference type="ChEBI" id="CHEBI:33019"/>
        <dbReference type="ChEBI" id="CHEBI:37563"/>
        <dbReference type="ChEBI" id="CHEBI:57823"/>
        <dbReference type="ChEBI" id="CHEBI:58262"/>
        <dbReference type="EC" id="2.7.7.60"/>
    </reaction>
</comment>
<dbReference type="InterPro" id="IPR050088">
    <property type="entry name" value="IspD/TarI_cytidylyltransf_bact"/>
</dbReference>
<protein>
    <recommendedName>
        <fullName evidence="7">2-C-methyl-D-erythritol 4-phosphate cytidylyltransferase</fullName>
        <ecNumber evidence="7">2.7.7.60</ecNumber>
    </recommendedName>
    <alternativeName>
        <fullName evidence="7">4-diphosphocytidyl-2C-methyl-D-erythritol synthase</fullName>
    </alternativeName>
    <alternativeName>
        <fullName evidence="7">MEP cytidylyltransferase</fullName>
        <shortName evidence="7">MCT</shortName>
    </alternativeName>
</protein>
<dbReference type="InterPro" id="IPR034683">
    <property type="entry name" value="IspD/TarI"/>
</dbReference>
<dbReference type="GO" id="GO:0019288">
    <property type="term" value="P:isopentenyl diphosphate biosynthetic process, methylerythritol 4-phosphate pathway"/>
    <property type="evidence" value="ECO:0007669"/>
    <property type="project" value="UniProtKB-UniRule"/>
</dbReference>
<feature type="site" description="Positions MEP for the nucleophilic attack" evidence="7">
    <location>
        <position position="155"/>
    </location>
</feature>
<evidence type="ECO:0000313" key="9">
    <source>
        <dbReference type="Proteomes" id="UP000537131"/>
    </source>
</evidence>
<comment type="similarity">
    <text evidence="3 7">Belongs to the IspD/TarI cytidylyltransferase family. IspD subfamily.</text>
</comment>
<dbReference type="Gene3D" id="3.90.550.10">
    <property type="entry name" value="Spore Coat Polysaccharide Biosynthesis Protein SpsA, Chain A"/>
    <property type="match status" value="1"/>
</dbReference>
<dbReference type="PANTHER" id="PTHR32125">
    <property type="entry name" value="2-C-METHYL-D-ERYTHRITOL 4-PHOSPHATE CYTIDYLYLTRANSFERASE, CHLOROPLASTIC"/>
    <property type="match status" value="1"/>
</dbReference>
<organism evidence="8 9">
    <name type="scientific">Clostridium muellerianum</name>
    <dbReference type="NCBI Taxonomy" id="2716538"/>
    <lineage>
        <taxon>Bacteria</taxon>
        <taxon>Bacillati</taxon>
        <taxon>Bacillota</taxon>
        <taxon>Clostridia</taxon>
        <taxon>Eubacteriales</taxon>
        <taxon>Clostridiaceae</taxon>
        <taxon>Clostridium</taxon>
    </lineage>
</organism>
<dbReference type="RefSeq" id="WP_169298083.1">
    <property type="nucleotide sequence ID" value="NZ_JABBNI010000023.1"/>
</dbReference>
<dbReference type="CDD" id="cd02516">
    <property type="entry name" value="CDP-ME_synthetase"/>
    <property type="match status" value="1"/>
</dbReference>
<evidence type="ECO:0000256" key="4">
    <source>
        <dbReference type="ARBA" id="ARBA00022679"/>
    </source>
</evidence>
<dbReference type="NCBIfam" id="NF001183">
    <property type="entry name" value="PRK00155.1-3"/>
    <property type="match status" value="1"/>
</dbReference>
<dbReference type="AlphaFoldDB" id="A0A7Y0EI04"/>
<dbReference type="UniPathway" id="UPA00056">
    <property type="reaction ID" value="UER00093"/>
</dbReference>
<dbReference type="NCBIfam" id="TIGR00453">
    <property type="entry name" value="ispD"/>
    <property type="match status" value="1"/>
</dbReference>
<reference evidence="8 9" key="1">
    <citation type="submission" date="2020-04" db="EMBL/GenBank/DDBJ databases">
        <authorList>
            <person name="Doyle D.A."/>
        </authorList>
    </citation>
    <scope>NUCLEOTIDE SEQUENCE [LARGE SCALE GENOMIC DNA]</scope>
    <source>
        <strain evidence="8 9">P21</strain>
    </source>
</reference>
<dbReference type="PROSITE" id="PS01295">
    <property type="entry name" value="ISPD"/>
    <property type="match status" value="1"/>
</dbReference>
<feature type="site" description="Transition state stabilizer" evidence="7">
    <location>
        <position position="16"/>
    </location>
</feature>
<evidence type="ECO:0000256" key="2">
    <source>
        <dbReference type="ARBA" id="ARBA00004787"/>
    </source>
</evidence>
<proteinExistence type="inferred from homology"/>